<reference evidence="2 3" key="1">
    <citation type="journal article" date="2020" name="Microbiol. Resour. Announc.">
        <title>Draft Genome Sequence of a Cladosporium Species Isolated from the Mesophotic Ascidian Didemnum maculosum.</title>
        <authorList>
            <person name="Gioti A."/>
            <person name="Siaperas R."/>
            <person name="Nikolaivits E."/>
            <person name="Le Goff G."/>
            <person name="Ouazzani J."/>
            <person name="Kotoulas G."/>
            <person name="Topakas E."/>
        </authorList>
    </citation>
    <scope>NUCLEOTIDE SEQUENCE [LARGE SCALE GENOMIC DNA]</scope>
    <source>
        <strain evidence="2 3">TM138-S3</strain>
    </source>
</reference>
<sequence>MPFLRVNSLRQFQAIGAPALRTQRAAFSILPRAQATSDYGSGKGDPKGENPNQQGPNPSADKEHPGPPPPKEGQGSGSTPTKGGSQSSNSGQQSKGTQNDAKPKILSTNPPTEENAPQDVREHNEQMDQRAEKASNKVSNEDAKKDKVSKDFWKGTGGADNNP</sequence>
<accession>A0AB34KZC8</accession>
<dbReference type="Proteomes" id="UP000803884">
    <property type="component" value="Unassembled WGS sequence"/>
</dbReference>
<evidence type="ECO:0000313" key="2">
    <source>
        <dbReference type="EMBL" id="KAL1589132.1"/>
    </source>
</evidence>
<gene>
    <name evidence="2" type="ORF">WHR41_02065</name>
</gene>
<comment type="caution">
    <text evidence="2">The sequence shown here is derived from an EMBL/GenBank/DDBJ whole genome shotgun (WGS) entry which is preliminary data.</text>
</comment>
<name>A0AB34KZC8_9PEZI</name>
<dbReference type="AlphaFoldDB" id="A0AB34KZC8"/>
<feature type="compositionally biased region" description="Low complexity" evidence="1">
    <location>
        <begin position="81"/>
        <end position="99"/>
    </location>
</feature>
<feature type="region of interest" description="Disordered" evidence="1">
    <location>
        <begin position="31"/>
        <end position="163"/>
    </location>
</feature>
<proteinExistence type="predicted"/>
<dbReference type="RefSeq" id="XP_069232237.1">
    <property type="nucleotide sequence ID" value="XM_069370671.1"/>
</dbReference>
<feature type="compositionally biased region" description="Basic and acidic residues" evidence="1">
    <location>
        <begin position="119"/>
        <end position="153"/>
    </location>
</feature>
<evidence type="ECO:0000313" key="3">
    <source>
        <dbReference type="Proteomes" id="UP000803884"/>
    </source>
</evidence>
<dbReference type="GeneID" id="96003509"/>
<evidence type="ECO:0000256" key="1">
    <source>
        <dbReference type="SAM" id="MobiDB-lite"/>
    </source>
</evidence>
<organism evidence="2 3">
    <name type="scientific">Cladosporium halotolerans</name>
    <dbReference type="NCBI Taxonomy" id="1052096"/>
    <lineage>
        <taxon>Eukaryota</taxon>
        <taxon>Fungi</taxon>
        <taxon>Dikarya</taxon>
        <taxon>Ascomycota</taxon>
        <taxon>Pezizomycotina</taxon>
        <taxon>Dothideomycetes</taxon>
        <taxon>Dothideomycetidae</taxon>
        <taxon>Cladosporiales</taxon>
        <taxon>Cladosporiaceae</taxon>
        <taxon>Cladosporium</taxon>
    </lineage>
</organism>
<dbReference type="EMBL" id="JAAQHG020000005">
    <property type="protein sequence ID" value="KAL1589132.1"/>
    <property type="molecule type" value="Genomic_DNA"/>
</dbReference>
<keyword evidence="3" id="KW-1185">Reference proteome</keyword>
<protein>
    <submittedName>
        <fullName evidence="2">Uncharacterized protein</fullName>
    </submittedName>
</protein>